<organism evidence="1 2">
    <name type="scientific">Helicobacter colisuis</name>
    <dbReference type="NCBI Taxonomy" id="2949739"/>
    <lineage>
        <taxon>Bacteria</taxon>
        <taxon>Pseudomonadati</taxon>
        <taxon>Campylobacterota</taxon>
        <taxon>Epsilonproteobacteria</taxon>
        <taxon>Campylobacterales</taxon>
        <taxon>Helicobacteraceae</taxon>
        <taxon>Helicobacter</taxon>
    </lineage>
</organism>
<protein>
    <submittedName>
        <fullName evidence="1">Uncharacterized protein</fullName>
    </submittedName>
</protein>
<name>A0ABT0TX06_9HELI</name>
<proteinExistence type="predicted"/>
<dbReference type="EMBL" id="JAMOKX010000008">
    <property type="protein sequence ID" value="MCL9820123.1"/>
    <property type="molecule type" value="Genomic_DNA"/>
</dbReference>
<keyword evidence="2" id="KW-1185">Reference proteome</keyword>
<comment type="caution">
    <text evidence="1">The sequence shown here is derived from an EMBL/GenBank/DDBJ whole genome shotgun (WGS) entry which is preliminary data.</text>
</comment>
<dbReference type="Proteomes" id="UP001057522">
    <property type="component" value="Unassembled WGS sequence"/>
</dbReference>
<sequence length="151" mass="17799">MIEEFRIHSQEPSSNISCEENTRRLSLKSPQDHLFYKVRVDKGLDCTQETKCDFLIIKESDDSIWLYVELKGKDLKKAFKQIEVTHIRYKNTTNTNKKFYGAIVASKVKPAVKTIQQRFTAKMKDKYNMKFFVKCQSLELKYSKDLNSIEQ</sequence>
<dbReference type="RefSeq" id="WP_250605031.1">
    <property type="nucleotide sequence ID" value="NZ_JAMOKX010000008.1"/>
</dbReference>
<gene>
    <name evidence="1" type="ORF">NCR95_08120</name>
</gene>
<evidence type="ECO:0000313" key="1">
    <source>
        <dbReference type="EMBL" id="MCL9820123.1"/>
    </source>
</evidence>
<evidence type="ECO:0000313" key="2">
    <source>
        <dbReference type="Proteomes" id="UP001057522"/>
    </source>
</evidence>
<reference evidence="1" key="1">
    <citation type="submission" date="2022-06" db="EMBL/GenBank/DDBJ databases">
        <title>Helicobacter colisuis sp. nov.</title>
        <authorList>
            <person name="Papic B."/>
            <person name="Gruntar I."/>
        </authorList>
    </citation>
    <scope>NUCLEOTIDE SEQUENCE</scope>
    <source>
        <strain evidence="1">11154-15</strain>
    </source>
</reference>
<accession>A0ABT0TX06</accession>